<dbReference type="PANTHER" id="PTHR33112:SF16">
    <property type="entry name" value="HETEROKARYON INCOMPATIBILITY DOMAIN-CONTAINING PROTEIN"/>
    <property type="match status" value="1"/>
</dbReference>
<gene>
    <name evidence="2" type="ORF">BU16DRAFT_559694</name>
</gene>
<organism evidence="2 3">
    <name type="scientific">Lophium mytilinum</name>
    <dbReference type="NCBI Taxonomy" id="390894"/>
    <lineage>
        <taxon>Eukaryota</taxon>
        <taxon>Fungi</taxon>
        <taxon>Dikarya</taxon>
        <taxon>Ascomycota</taxon>
        <taxon>Pezizomycotina</taxon>
        <taxon>Dothideomycetes</taxon>
        <taxon>Pleosporomycetidae</taxon>
        <taxon>Mytilinidiales</taxon>
        <taxon>Mytilinidiaceae</taxon>
        <taxon>Lophium</taxon>
    </lineage>
</organism>
<evidence type="ECO:0000313" key="2">
    <source>
        <dbReference type="EMBL" id="KAF2497973.1"/>
    </source>
</evidence>
<dbReference type="Proteomes" id="UP000799750">
    <property type="component" value="Unassembled WGS sequence"/>
</dbReference>
<protein>
    <submittedName>
        <fullName evidence="2">HET-domain-containing protein</fullName>
    </submittedName>
</protein>
<proteinExistence type="predicted"/>
<dbReference type="Pfam" id="PF06985">
    <property type="entry name" value="HET"/>
    <property type="match status" value="1"/>
</dbReference>
<dbReference type="InterPro" id="IPR010730">
    <property type="entry name" value="HET"/>
</dbReference>
<reference evidence="2" key="1">
    <citation type="journal article" date="2020" name="Stud. Mycol.">
        <title>101 Dothideomycetes genomes: a test case for predicting lifestyles and emergence of pathogens.</title>
        <authorList>
            <person name="Haridas S."/>
            <person name="Albert R."/>
            <person name="Binder M."/>
            <person name="Bloem J."/>
            <person name="Labutti K."/>
            <person name="Salamov A."/>
            <person name="Andreopoulos B."/>
            <person name="Baker S."/>
            <person name="Barry K."/>
            <person name="Bills G."/>
            <person name="Bluhm B."/>
            <person name="Cannon C."/>
            <person name="Castanera R."/>
            <person name="Culley D."/>
            <person name="Daum C."/>
            <person name="Ezra D."/>
            <person name="Gonzalez J."/>
            <person name="Henrissat B."/>
            <person name="Kuo A."/>
            <person name="Liang C."/>
            <person name="Lipzen A."/>
            <person name="Lutzoni F."/>
            <person name="Magnuson J."/>
            <person name="Mondo S."/>
            <person name="Nolan M."/>
            <person name="Ohm R."/>
            <person name="Pangilinan J."/>
            <person name="Park H.-J."/>
            <person name="Ramirez L."/>
            <person name="Alfaro M."/>
            <person name="Sun H."/>
            <person name="Tritt A."/>
            <person name="Yoshinaga Y."/>
            <person name="Zwiers L.-H."/>
            <person name="Turgeon B."/>
            <person name="Goodwin S."/>
            <person name="Spatafora J."/>
            <person name="Crous P."/>
            <person name="Grigoriev I."/>
        </authorList>
    </citation>
    <scope>NUCLEOTIDE SEQUENCE</scope>
    <source>
        <strain evidence="2">CBS 269.34</strain>
    </source>
</reference>
<evidence type="ECO:0000313" key="3">
    <source>
        <dbReference type="Proteomes" id="UP000799750"/>
    </source>
</evidence>
<dbReference type="AlphaFoldDB" id="A0A6A6R2A6"/>
<dbReference type="PANTHER" id="PTHR33112">
    <property type="entry name" value="DOMAIN PROTEIN, PUTATIVE-RELATED"/>
    <property type="match status" value="1"/>
</dbReference>
<dbReference type="OrthoDB" id="2958217at2759"/>
<feature type="domain" description="Heterokaryon incompatibility" evidence="1">
    <location>
        <begin position="29"/>
        <end position="88"/>
    </location>
</feature>
<keyword evidence="3" id="KW-1185">Reference proteome</keyword>
<sequence>MARSMRCWPRDLHAEPPRLIITSASEKRYAALSHCWGELPAHSTTTVTNFEERLTSIDFDTLPANFRDAIEATRKTGLEYLWIDALCLI</sequence>
<dbReference type="EMBL" id="MU004186">
    <property type="protein sequence ID" value="KAF2497973.1"/>
    <property type="molecule type" value="Genomic_DNA"/>
</dbReference>
<evidence type="ECO:0000259" key="1">
    <source>
        <dbReference type="Pfam" id="PF06985"/>
    </source>
</evidence>
<name>A0A6A6R2A6_9PEZI</name>
<accession>A0A6A6R2A6</accession>